<sequence length="103" mass="11629">MGSVDAHGGHRLAAAKSPQKHARNQSVAATSPRNQRDTCETICRYTEPSQYATLWESNEEMRKYIGSRHTIPDFLAAVTLQLEARRNLEDDQRTGTISTVHKY</sequence>
<gene>
    <name evidence="2" type="ORF">KIN20_010739</name>
</gene>
<accession>A0AAD5M8C1</accession>
<comment type="caution">
    <text evidence="2">The sequence shown here is derived from an EMBL/GenBank/DDBJ whole genome shotgun (WGS) entry which is preliminary data.</text>
</comment>
<dbReference type="EMBL" id="JAHQIW010001893">
    <property type="protein sequence ID" value="KAJ1353957.1"/>
    <property type="molecule type" value="Genomic_DNA"/>
</dbReference>
<name>A0AAD5M8C1_PARTN</name>
<keyword evidence="3" id="KW-1185">Reference proteome</keyword>
<feature type="compositionally biased region" description="Polar residues" evidence="1">
    <location>
        <begin position="24"/>
        <end position="33"/>
    </location>
</feature>
<protein>
    <submittedName>
        <fullName evidence="2">Uncharacterized protein</fullName>
    </submittedName>
</protein>
<proteinExistence type="predicted"/>
<feature type="region of interest" description="Disordered" evidence="1">
    <location>
        <begin position="1"/>
        <end position="38"/>
    </location>
</feature>
<evidence type="ECO:0000313" key="2">
    <source>
        <dbReference type="EMBL" id="KAJ1353957.1"/>
    </source>
</evidence>
<organism evidence="2 3">
    <name type="scientific">Parelaphostrongylus tenuis</name>
    <name type="common">Meningeal worm</name>
    <dbReference type="NCBI Taxonomy" id="148309"/>
    <lineage>
        <taxon>Eukaryota</taxon>
        <taxon>Metazoa</taxon>
        <taxon>Ecdysozoa</taxon>
        <taxon>Nematoda</taxon>
        <taxon>Chromadorea</taxon>
        <taxon>Rhabditida</taxon>
        <taxon>Rhabditina</taxon>
        <taxon>Rhabditomorpha</taxon>
        <taxon>Strongyloidea</taxon>
        <taxon>Metastrongylidae</taxon>
        <taxon>Parelaphostrongylus</taxon>
    </lineage>
</organism>
<evidence type="ECO:0000313" key="3">
    <source>
        <dbReference type="Proteomes" id="UP001196413"/>
    </source>
</evidence>
<dbReference type="Proteomes" id="UP001196413">
    <property type="component" value="Unassembled WGS sequence"/>
</dbReference>
<evidence type="ECO:0000256" key="1">
    <source>
        <dbReference type="SAM" id="MobiDB-lite"/>
    </source>
</evidence>
<dbReference type="AlphaFoldDB" id="A0AAD5M8C1"/>
<reference evidence="2" key="1">
    <citation type="submission" date="2021-06" db="EMBL/GenBank/DDBJ databases">
        <title>Parelaphostrongylus tenuis whole genome reference sequence.</title>
        <authorList>
            <person name="Garwood T.J."/>
            <person name="Larsen P.A."/>
            <person name="Fountain-Jones N.M."/>
            <person name="Garbe J.R."/>
            <person name="Macchietto M.G."/>
            <person name="Kania S.A."/>
            <person name="Gerhold R.W."/>
            <person name="Richards J.E."/>
            <person name="Wolf T.M."/>
        </authorList>
    </citation>
    <scope>NUCLEOTIDE SEQUENCE</scope>
    <source>
        <strain evidence="2">MNPRO001-30</strain>
        <tissue evidence="2">Meninges</tissue>
    </source>
</reference>